<name>A0A498C6K9_9GAMM</name>
<organism evidence="5 6">
    <name type="scientific">Alkalispirillum mobile</name>
    <dbReference type="NCBI Taxonomy" id="85925"/>
    <lineage>
        <taxon>Bacteria</taxon>
        <taxon>Pseudomonadati</taxon>
        <taxon>Pseudomonadota</taxon>
        <taxon>Gammaproteobacteria</taxon>
        <taxon>Chromatiales</taxon>
        <taxon>Ectothiorhodospiraceae</taxon>
        <taxon>Alkalispirillum</taxon>
    </lineage>
</organism>
<dbReference type="PANTHER" id="PTHR44688:SF16">
    <property type="entry name" value="DNA-BINDING TRANSCRIPTIONAL ACTIVATOR DEVR_DOSR"/>
    <property type="match status" value="1"/>
</dbReference>
<evidence type="ECO:0000256" key="2">
    <source>
        <dbReference type="ARBA" id="ARBA00023125"/>
    </source>
</evidence>
<dbReference type="GO" id="GO:0003677">
    <property type="term" value="F:DNA binding"/>
    <property type="evidence" value="ECO:0007669"/>
    <property type="project" value="UniProtKB-KW"/>
</dbReference>
<evidence type="ECO:0000259" key="4">
    <source>
        <dbReference type="PROSITE" id="PS50043"/>
    </source>
</evidence>
<dbReference type="Pfam" id="PF00196">
    <property type="entry name" value="GerE"/>
    <property type="match status" value="1"/>
</dbReference>
<dbReference type="Gene3D" id="3.40.50.2300">
    <property type="match status" value="1"/>
</dbReference>
<dbReference type="EMBL" id="RCDA01000001">
    <property type="protein sequence ID" value="RLK50697.1"/>
    <property type="molecule type" value="Genomic_DNA"/>
</dbReference>
<keyword evidence="1" id="KW-0805">Transcription regulation</keyword>
<dbReference type="PANTHER" id="PTHR44688">
    <property type="entry name" value="DNA-BINDING TRANSCRIPTIONAL ACTIVATOR DEVR_DOSR"/>
    <property type="match status" value="1"/>
</dbReference>
<evidence type="ECO:0000313" key="5">
    <source>
        <dbReference type="EMBL" id="RLK50697.1"/>
    </source>
</evidence>
<keyword evidence="2" id="KW-0238">DNA-binding</keyword>
<sequence length="207" mass="22578">MGRQLQNAGLSSRLCDGTCLRARCTLGDGPGCIVTRVDGALPLPEAELAPEERSHRRRLLPLVAVVGPTALESVIDALRQGAWDILRAPAGEQELLDTICQAIQVSQAAQAESEARQRARHRLAQLTHREYEVFCAMAEGGCHRELAEALGISPRTLEVHRARLFRKLRIETYSELVRMAVAVGVLSRYPELPDAPGGDLQSTGRSP</sequence>
<accession>A0A498C6K9</accession>
<dbReference type="Proteomes" id="UP000275461">
    <property type="component" value="Unassembled WGS sequence"/>
</dbReference>
<dbReference type="CDD" id="cd06170">
    <property type="entry name" value="LuxR_C_like"/>
    <property type="match status" value="1"/>
</dbReference>
<dbReference type="InterPro" id="IPR011006">
    <property type="entry name" value="CheY-like_superfamily"/>
</dbReference>
<dbReference type="PRINTS" id="PR00038">
    <property type="entry name" value="HTHLUXR"/>
</dbReference>
<keyword evidence="6" id="KW-1185">Reference proteome</keyword>
<evidence type="ECO:0000313" key="6">
    <source>
        <dbReference type="Proteomes" id="UP000275461"/>
    </source>
</evidence>
<dbReference type="GO" id="GO:0006355">
    <property type="term" value="P:regulation of DNA-templated transcription"/>
    <property type="evidence" value="ECO:0007669"/>
    <property type="project" value="InterPro"/>
</dbReference>
<evidence type="ECO:0000256" key="3">
    <source>
        <dbReference type="ARBA" id="ARBA00023163"/>
    </source>
</evidence>
<dbReference type="SMART" id="SM00421">
    <property type="entry name" value="HTH_LUXR"/>
    <property type="match status" value="1"/>
</dbReference>
<evidence type="ECO:0000256" key="1">
    <source>
        <dbReference type="ARBA" id="ARBA00023015"/>
    </source>
</evidence>
<keyword evidence="3" id="KW-0804">Transcription</keyword>
<proteinExistence type="predicted"/>
<dbReference type="InterPro" id="IPR016032">
    <property type="entry name" value="Sig_transdc_resp-reg_C-effctor"/>
</dbReference>
<dbReference type="AlphaFoldDB" id="A0A498C6K9"/>
<comment type="caution">
    <text evidence="5">The sequence shown here is derived from an EMBL/GenBank/DDBJ whole genome shotgun (WGS) entry which is preliminary data.</text>
</comment>
<dbReference type="InterPro" id="IPR000792">
    <property type="entry name" value="Tscrpt_reg_LuxR_C"/>
</dbReference>
<feature type="domain" description="HTH luxR-type" evidence="4">
    <location>
        <begin position="119"/>
        <end position="184"/>
    </location>
</feature>
<dbReference type="SUPFAM" id="SSF46894">
    <property type="entry name" value="C-terminal effector domain of the bipartite response regulators"/>
    <property type="match status" value="1"/>
</dbReference>
<dbReference type="SUPFAM" id="SSF52172">
    <property type="entry name" value="CheY-like"/>
    <property type="match status" value="1"/>
</dbReference>
<gene>
    <name evidence="5" type="ORF">DFR31_0603</name>
</gene>
<protein>
    <submittedName>
        <fullName evidence="5">FixJ family two-component response regulator</fullName>
    </submittedName>
</protein>
<dbReference type="PROSITE" id="PS50043">
    <property type="entry name" value="HTH_LUXR_2"/>
    <property type="match status" value="1"/>
</dbReference>
<reference evidence="5 6" key="1">
    <citation type="submission" date="2018-10" db="EMBL/GenBank/DDBJ databases">
        <title>Genomic Encyclopedia of Type Strains, Phase IV (KMG-IV): sequencing the most valuable type-strain genomes for metagenomic binning, comparative biology and taxonomic classification.</title>
        <authorList>
            <person name="Goeker M."/>
        </authorList>
    </citation>
    <scope>NUCLEOTIDE SEQUENCE [LARGE SCALE GENOMIC DNA]</scope>
    <source>
        <strain evidence="5 6">DSM 12769</strain>
    </source>
</reference>